<dbReference type="PROSITE" id="PS50302">
    <property type="entry name" value="PUM"/>
    <property type="match status" value="7"/>
</dbReference>
<dbReference type="Pfam" id="PF00806">
    <property type="entry name" value="PUF"/>
    <property type="match status" value="7"/>
</dbReference>
<proteinExistence type="predicted"/>
<gene>
    <name evidence="6" type="ORF">GIB67_013992</name>
</gene>
<dbReference type="InterPro" id="IPR033712">
    <property type="entry name" value="Pumilio_RNA-bd"/>
</dbReference>
<feature type="repeat" description="Pumilio" evidence="3">
    <location>
        <begin position="562"/>
        <end position="597"/>
    </location>
</feature>
<name>A0A7J7LDS6_9MAGN</name>
<evidence type="ECO:0000256" key="4">
    <source>
        <dbReference type="SAM" id="MobiDB-lite"/>
    </source>
</evidence>
<keyword evidence="2" id="KW-0810">Translation regulation</keyword>
<accession>A0A7J7LDS6</accession>
<keyword evidence="7" id="KW-1185">Reference proteome</keyword>
<evidence type="ECO:0000313" key="7">
    <source>
        <dbReference type="Proteomes" id="UP000541444"/>
    </source>
</evidence>
<dbReference type="AlphaFoldDB" id="A0A7J7LDS6"/>
<dbReference type="EMBL" id="JACGCM010002358">
    <property type="protein sequence ID" value="KAF6140699.1"/>
    <property type="molecule type" value="Genomic_DNA"/>
</dbReference>
<evidence type="ECO:0000256" key="3">
    <source>
        <dbReference type="PROSITE-ProRule" id="PRU00317"/>
    </source>
</evidence>
<feature type="repeat" description="Pumilio" evidence="3">
    <location>
        <begin position="435"/>
        <end position="471"/>
    </location>
</feature>
<dbReference type="PANTHER" id="PTHR12537:SF13">
    <property type="entry name" value="PUMILIO HOMOLOGY DOMAIN FAMILY MEMBER 4"/>
    <property type="match status" value="1"/>
</dbReference>
<evidence type="ECO:0000313" key="6">
    <source>
        <dbReference type="EMBL" id="KAF6140699.1"/>
    </source>
</evidence>
<evidence type="ECO:0000256" key="2">
    <source>
        <dbReference type="ARBA" id="ARBA00022845"/>
    </source>
</evidence>
<comment type="caution">
    <text evidence="6">The sequence shown here is derived from an EMBL/GenBank/DDBJ whole genome shotgun (WGS) entry which is preliminary data.</text>
</comment>
<organism evidence="6 7">
    <name type="scientific">Kingdonia uniflora</name>
    <dbReference type="NCBI Taxonomy" id="39325"/>
    <lineage>
        <taxon>Eukaryota</taxon>
        <taxon>Viridiplantae</taxon>
        <taxon>Streptophyta</taxon>
        <taxon>Embryophyta</taxon>
        <taxon>Tracheophyta</taxon>
        <taxon>Spermatophyta</taxon>
        <taxon>Magnoliopsida</taxon>
        <taxon>Ranunculales</taxon>
        <taxon>Circaeasteraceae</taxon>
        <taxon>Kingdonia</taxon>
    </lineage>
</organism>
<feature type="domain" description="PUM-HD" evidence="5">
    <location>
        <begin position="376"/>
        <end position="663"/>
    </location>
</feature>
<feature type="repeat" description="Pumilio" evidence="3">
    <location>
        <begin position="598"/>
        <end position="633"/>
    </location>
</feature>
<keyword evidence="1" id="KW-0677">Repeat</keyword>
<dbReference type="InterPro" id="IPR001313">
    <property type="entry name" value="Pumilio_RNA-bd_rpt"/>
</dbReference>
<dbReference type="InterPro" id="IPR033133">
    <property type="entry name" value="PUM-HD"/>
</dbReference>
<dbReference type="Gene3D" id="1.25.10.10">
    <property type="entry name" value="Leucine-rich Repeat Variant"/>
    <property type="match status" value="1"/>
</dbReference>
<dbReference type="CDD" id="cd07920">
    <property type="entry name" value="Pumilio"/>
    <property type="match status" value="1"/>
</dbReference>
<feature type="repeat" description="Pumilio" evidence="3">
    <location>
        <begin position="399"/>
        <end position="434"/>
    </location>
</feature>
<dbReference type="GO" id="GO:0006417">
    <property type="term" value="P:regulation of translation"/>
    <property type="evidence" value="ECO:0007669"/>
    <property type="project" value="UniProtKB-KW"/>
</dbReference>
<evidence type="ECO:0000259" key="5">
    <source>
        <dbReference type="PROSITE" id="PS50303"/>
    </source>
</evidence>
<dbReference type="SMART" id="SM00025">
    <property type="entry name" value="Pumilio"/>
    <property type="match status" value="7"/>
</dbReference>
<sequence length="663" mass="74480">MKDNEELDKLLDEIPYATSALNLHNIFLQQQHHDRVQHQHHHHQLNGYAHVHGCHNGHVNGSSNLKQTVNDISKMYEYDPSVYQPKYTCISPVSGFSLQSEGSSSSSTHLFDDGSPTSPPFDDIKPQTSLENTHQSNGIWAGKNSFGNLTDDISANLRSMSIGEETKVGTPVGPDGFYEDGRRGFSGYGGINSLSPAGLMDLDDERRSALLGLQREYQISNLSRSSCVTPSRFNPVFAHQGYYANPITSPHLINDGTLYKTYNYMGTQVPNAMPSMTRPSDNPLFSLQRTGLDSNGNIVLLDSLYPQLNTPYLPIGVEELRYRNPSMSMTPNSWTHRPPSLMRNAHDIGAFYSEDSLIIQGEALNYLRNKRHHHPRASTPINNGDNPSALPLKYNSLSEVRGYIYFIAKDQNGCRFLQRKFDEGGSQELQIIFNEIIDHVVELMMNPFGNYLMQKLFDVCNEEQRMQIILMVTSQPGKLVMISLNTHGSALEPGFLDLINDINGNHVIQRCLQCLSNEDNKFIFHAAAKSCVDIATHRHGCCVLQRCIAHSTGEHRAKLISRISANGLHLAQNSYGNYVVQYILDLKIPSATVKLVSQFDGSYVHLSMQKFSSNVVEKCLKVFNEEYRSRIIRELLSASRFEQLLQDPYANYVVQCAIEVSKV</sequence>
<dbReference type="PROSITE" id="PS50303">
    <property type="entry name" value="PUM_HD"/>
    <property type="match status" value="1"/>
</dbReference>
<feature type="repeat" description="Pumilio" evidence="3">
    <location>
        <begin position="526"/>
        <end position="561"/>
    </location>
</feature>
<reference evidence="6 7" key="1">
    <citation type="journal article" date="2020" name="IScience">
        <title>Genome Sequencing of the Endangered Kingdonia uniflora (Circaeasteraceae, Ranunculales) Reveals Potential Mechanisms of Evolutionary Specialization.</title>
        <authorList>
            <person name="Sun Y."/>
            <person name="Deng T."/>
            <person name="Zhang A."/>
            <person name="Moore M.J."/>
            <person name="Landis J.B."/>
            <person name="Lin N."/>
            <person name="Zhang H."/>
            <person name="Zhang X."/>
            <person name="Huang J."/>
            <person name="Zhang X."/>
            <person name="Sun H."/>
            <person name="Wang H."/>
        </authorList>
    </citation>
    <scope>NUCLEOTIDE SEQUENCE [LARGE SCALE GENOMIC DNA]</scope>
    <source>
        <strain evidence="6">TB1705</strain>
        <tissue evidence="6">Leaf</tissue>
    </source>
</reference>
<feature type="region of interest" description="Disordered" evidence="4">
    <location>
        <begin position="98"/>
        <end position="123"/>
    </location>
</feature>
<evidence type="ECO:0000256" key="1">
    <source>
        <dbReference type="ARBA" id="ARBA00022737"/>
    </source>
</evidence>
<dbReference type="GO" id="GO:0003729">
    <property type="term" value="F:mRNA binding"/>
    <property type="evidence" value="ECO:0007669"/>
    <property type="project" value="TreeGrafter"/>
</dbReference>
<feature type="repeat" description="Pumilio" evidence="3">
    <location>
        <begin position="490"/>
        <end position="525"/>
    </location>
</feature>
<dbReference type="GO" id="GO:0005737">
    <property type="term" value="C:cytoplasm"/>
    <property type="evidence" value="ECO:0007669"/>
    <property type="project" value="TreeGrafter"/>
</dbReference>
<dbReference type="Proteomes" id="UP000541444">
    <property type="component" value="Unassembled WGS sequence"/>
</dbReference>
<protein>
    <recommendedName>
        <fullName evidence="5">PUM-HD domain-containing protein</fullName>
    </recommendedName>
</protein>
<dbReference type="OrthoDB" id="668540at2759"/>
<dbReference type="PANTHER" id="PTHR12537">
    <property type="entry name" value="RNA BINDING PROTEIN PUMILIO-RELATED"/>
    <property type="match status" value="1"/>
</dbReference>
<dbReference type="InterPro" id="IPR016024">
    <property type="entry name" value="ARM-type_fold"/>
</dbReference>
<dbReference type="InterPro" id="IPR011989">
    <property type="entry name" value="ARM-like"/>
</dbReference>
<feature type="repeat" description="Pumilio" evidence="3">
    <location>
        <begin position="634"/>
        <end position="663"/>
    </location>
</feature>
<feature type="compositionally biased region" description="Low complexity" evidence="4">
    <location>
        <begin position="98"/>
        <end position="107"/>
    </location>
</feature>
<dbReference type="SUPFAM" id="SSF48371">
    <property type="entry name" value="ARM repeat"/>
    <property type="match status" value="1"/>
</dbReference>